<keyword evidence="5" id="KW-0378">Hydrolase</keyword>
<evidence type="ECO:0000313" key="13">
    <source>
        <dbReference type="EMBL" id="EFX02897.1"/>
    </source>
</evidence>
<dbReference type="InterPro" id="IPR010347">
    <property type="entry name" value="Tdp1"/>
</dbReference>
<evidence type="ECO:0000256" key="3">
    <source>
        <dbReference type="ARBA" id="ARBA00022722"/>
    </source>
</evidence>
<feature type="binding site" evidence="10">
    <location>
        <position position="435"/>
    </location>
    <ligand>
        <name>substrate</name>
    </ligand>
</feature>
<dbReference type="GO" id="GO:0003697">
    <property type="term" value="F:single-stranded DNA binding"/>
    <property type="evidence" value="ECO:0007669"/>
    <property type="project" value="TreeGrafter"/>
</dbReference>
<dbReference type="GO" id="GO:0006281">
    <property type="term" value="P:DNA repair"/>
    <property type="evidence" value="ECO:0007669"/>
    <property type="project" value="UniProtKB-KW"/>
</dbReference>
<dbReference type="GeneID" id="25975858"/>
<proteinExistence type="inferred from homology"/>
<dbReference type="GO" id="GO:0003690">
    <property type="term" value="F:double-stranded DNA binding"/>
    <property type="evidence" value="ECO:0007669"/>
    <property type="project" value="TreeGrafter"/>
</dbReference>
<evidence type="ECO:0000256" key="10">
    <source>
        <dbReference type="PIRSR" id="PIRSR610347-2"/>
    </source>
</evidence>
<dbReference type="Proteomes" id="UP000007796">
    <property type="component" value="Unassembled WGS sequence"/>
</dbReference>
<dbReference type="GO" id="GO:0004527">
    <property type="term" value="F:exonuclease activity"/>
    <property type="evidence" value="ECO:0007669"/>
    <property type="project" value="UniProtKB-KW"/>
</dbReference>
<dbReference type="PANTHER" id="PTHR12415:SF0">
    <property type="entry name" value="TYROSYL-DNA PHOSPHODIESTERASE 1"/>
    <property type="match status" value="1"/>
</dbReference>
<keyword evidence="8" id="KW-0539">Nucleus</keyword>
<evidence type="ECO:0000256" key="8">
    <source>
        <dbReference type="ARBA" id="ARBA00023242"/>
    </source>
</evidence>
<dbReference type="FunFam" id="3.30.870.10:FF:000038">
    <property type="entry name" value="Probable tyrosyl-DNA phosphodiesterase"/>
    <property type="match status" value="1"/>
</dbReference>
<evidence type="ECO:0000256" key="11">
    <source>
        <dbReference type="PIRSR" id="PIRSR610347-3"/>
    </source>
</evidence>
<comment type="subcellular location">
    <subcellularLocation>
        <location evidence="1">Nucleus</location>
    </subcellularLocation>
</comment>
<evidence type="ECO:0000256" key="12">
    <source>
        <dbReference type="SAM" id="MobiDB-lite"/>
    </source>
</evidence>
<feature type="site" description="Interaction with DNA" evidence="11">
    <location>
        <position position="456"/>
    </location>
</feature>
<feature type="binding site" evidence="10">
    <location>
        <position position="167"/>
    </location>
    <ligand>
        <name>substrate</name>
    </ligand>
</feature>
<dbReference type="eggNOG" id="KOG2031">
    <property type="taxonomic scope" value="Eukaryota"/>
</dbReference>
<dbReference type="CDD" id="cd09123">
    <property type="entry name" value="PLDc_Tdp1_2"/>
    <property type="match status" value="1"/>
</dbReference>
<accession>F0XGV8</accession>
<reference evidence="13 14" key="1">
    <citation type="journal article" date="2011" name="Proc. Natl. Acad. Sci. U.S.A.">
        <title>Genome and transcriptome analyses of the mountain pine beetle-fungal symbiont Grosmannia clavigera, a lodgepole pine pathogen.</title>
        <authorList>
            <person name="DiGuistini S."/>
            <person name="Wang Y."/>
            <person name="Liao N.Y."/>
            <person name="Taylor G."/>
            <person name="Tanguay P."/>
            <person name="Feau N."/>
            <person name="Henrissat B."/>
            <person name="Chan S.K."/>
            <person name="Hesse-Orce U."/>
            <person name="Alamouti S.M."/>
            <person name="Tsui C.K.M."/>
            <person name="Docking R.T."/>
            <person name="Levasseur A."/>
            <person name="Haridas S."/>
            <person name="Robertson G."/>
            <person name="Birol I."/>
            <person name="Holt R.A."/>
            <person name="Marra M.A."/>
            <person name="Hamelin R.C."/>
            <person name="Hirst M."/>
            <person name="Jones S.J.M."/>
            <person name="Bohlmann J."/>
            <person name="Breuil C."/>
        </authorList>
    </citation>
    <scope>NUCLEOTIDE SEQUENCE [LARGE SCALE GENOMIC DNA]</scope>
    <source>
        <strain evidence="14">kw1407 / UAMH 11150</strain>
    </source>
</reference>
<dbReference type="GO" id="GO:0005634">
    <property type="term" value="C:nucleus"/>
    <property type="evidence" value="ECO:0007669"/>
    <property type="project" value="UniProtKB-SubCell"/>
</dbReference>
<dbReference type="Gene3D" id="3.30.870.10">
    <property type="entry name" value="Endonuclease Chain A"/>
    <property type="match status" value="2"/>
</dbReference>
<name>F0XGV8_GROCL</name>
<evidence type="ECO:0000256" key="5">
    <source>
        <dbReference type="ARBA" id="ARBA00022801"/>
    </source>
</evidence>
<gene>
    <name evidence="13" type="ORF">CMQ_2826</name>
</gene>
<dbReference type="OrthoDB" id="47785at2759"/>
<evidence type="ECO:0000313" key="14">
    <source>
        <dbReference type="Proteomes" id="UP000007796"/>
    </source>
</evidence>
<evidence type="ECO:0000256" key="1">
    <source>
        <dbReference type="ARBA" id="ARBA00004123"/>
    </source>
</evidence>
<dbReference type="STRING" id="655863.F0XGV8"/>
<feature type="active site" description="Nucleophile" evidence="9">
    <location>
        <position position="165"/>
    </location>
</feature>
<dbReference type="PANTHER" id="PTHR12415">
    <property type="entry name" value="TYROSYL-DNA PHOSPHODIESTERASE 1"/>
    <property type="match status" value="1"/>
</dbReference>
<dbReference type="InParanoid" id="F0XGV8"/>
<dbReference type="HOGENOM" id="CLU_010413_2_0_1"/>
<keyword evidence="14" id="KW-1185">Reference proteome</keyword>
<keyword evidence="7" id="KW-0234">DNA repair</keyword>
<dbReference type="GO" id="GO:0017005">
    <property type="term" value="F:3'-tyrosyl-DNA phosphodiesterase activity"/>
    <property type="evidence" value="ECO:0007669"/>
    <property type="project" value="TreeGrafter"/>
</dbReference>
<feature type="region of interest" description="Disordered" evidence="12">
    <location>
        <begin position="37"/>
        <end position="58"/>
    </location>
</feature>
<evidence type="ECO:0000256" key="2">
    <source>
        <dbReference type="ARBA" id="ARBA00010205"/>
    </source>
</evidence>
<keyword evidence="6" id="KW-0269">Exonuclease</keyword>
<keyword evidence="3" id="KW-0540">Nuclease</keyword>
<comment type="similarity">
    <text evidence="2">Belongs to the tyrosyl-DNA phosphodiesterase family.</text>
</comment>
<dbReference type="Pfam" id="PF06087">
    <property type="entry name" value="Tyr-DNA_phospho"/>
    <property type="match status" value="1"/>
</dbReference>
<feature type="active site" description="Proton donor/acceptor" evidence="9">
    <location>
        <position position="433"/>
    </location>
</feature>
<dbReference type="AlphaFoldDB" id="F0XGV8"/>
<keyword evidence="4" id="KW-0227">DNA damage</keyword>
<dbReference type="SUPFAM" id="SSF56024">
    <property type="entry name" value="Phospholipase D/nuclease"/>
    <property type="match status" value="2"/>
</dbReference>
<evidence type="ECO:0000256" key="6">
    <source>
        <dbReference type="ARBA" id="ARBA00022839"/>
    </source>
</evidence>
<evidence type="ECO:0000256" key="9">
    <source>
        <dbReference type="PIRSR" id="PIRSR610347-1"/>
    </source>
</evidence>
<protein>
    <submittedName>
        <fullName evidence="13">Tyrosyl-DNA phosphodiesterase</fullName>
    </submittedName>
</protein>
<evidence type="ECO:0000256" key="4">
    <source>
        <dbReference type="ARBA" id="ARBA00022763"/>
    </source>
</evidence>
<evidence type="ECO:0000256" key="7">
    <source>
        <dbReference type="ARBA" id="ARBA00023204"/>
    </source>
</evidence>
<dbReference type="EMBL" id="GL629769">
    <property type="protein sequence ID" value="EFX02897.1"/>
    <property type="molecule type" value="Genomic_DNA"/>
</dbReference>
<organism evidence="14">
    <name type="scientific">Grosmannia clavigera (strain kw1407 / UAMH 11150)</name>
    <name type="common">Blue stain fungus</name>
    <name type="synonym">Graphiocladiella clavigera</name>
    <dbReference type="NCBI Taxonomy" id="655863"/>
    <lineage>
        <taxon>Eukaryota</taxon>
        <taxon>Fungi</taxon>
        <taxon>Dikarya</taxon>
        <taxon>Ascomycota</taxon>
        <taxon>Pezizomycotina</taxon>
        <taxon>Sordariomycetes</taxon>
        <taxon>Sordariomycetidae</taxon>
        <taxon>Ophiostomatales</taxon>
        <taxon>Ophiostomataceae</taxon>
        <taxon>Leptographium</taxon>
    </lineage>
</organism>
<sequence length="553" mass="61230">MGGQQAVIPSKRALDEADAGVGKDPRGIVIKSLSVPVSPPWKRRRNGEEAHDSTSTDAGVRFRSPFQLTAIRDLPAEDNVDTVTVDEIFGSPLVAECWEFNYLHDIGFFMDALNEDVRHLVHVHVVHGFWKREDQRRLELEAEAARYANVQLHTAFMPEPFGTHHSKMAVLFRHDDTAQVVIYTANMIPHDWANMTQGVWRSPLLPLLADDVDGEDESEIDGPVGSGRRFKTDLLSYLRAYNQRRSICRPLVERLARYDFAAVQAALIASVPGRHSLIRQPDEKYHTQWGWTALKNTLRSVPVQAVAPSTEIVLQVSSMATLGPTDAWIRHTLFSAMATASSAVDKGGSIGKEELQQPRFRAVFPTADEIRRSLEGYKSGTSIHTKIQSSQQQRQLQYMRPLLCHWANDSPDGAKLPDGATPIVNGRKRAAPHIKTYVRYGQVGVDWALLTSANLSKQAWGEAVTAAGEVRVASWEIGVMVWPGLFAETAVMQIVGGSDSVLQPATGKAAGRPVVALRVPYDLPLQQYGKGEIPWVCTLPDEEPDWTGQAWSG</sequence>
<dbReference type="RefSeq" id="XP_014172379.1">
    <property type="nucleotide sequence ID" value="XM_014316904.1"/>
</dbReference>
<feature type="region of interest" description="Disordered" evidence="12">
    <location>
        <begin position="1"/>
        <end position="25"/>
    </location>
</feature>